<dbReference type="InterPro" id="IPR013783">
    <property type="entry name" value="Ig-like_fold"/>
</dbReference>
<dbReference type="SMART" id="SM00060">
    <property type="entry name" value="FN3"/>
    <property type="match status" value="7"/>
</dbReference>
<feature type="domain" description="Fibronectin type-III" evidence="1">
    <location>
        <begin position="147"/>
        <end position="233"/>
    </location>
</feature>
<feature type="domain" description="Fibronectin type-III" evidence="1">
    <location>
        <begin position="234"/>
        <end position="320"/>
    </location>
</feature>
<dbReference type="PROSITE" id="PS50853">
    <property type="entry name" value="FN3"/>
    <property type="match status" value="4"/>
</dbReference>
<dbReference type="PANTHER" id="PTHR47135">
    <property type="entry name" value="FIBRONECTIN TYPE III DOMAIN-CONTAINING PROTEIN 7"/>
    <property type="match status" value="1"/>
</dbReference>
<dbReference type="OMA" id="TSIKFEW"/>
<organism evidence="2 3">
    <name type="scientific">Xenopus laevis</name>
    <name type="common">African clawed frog</name>
    <dbReference type="NCBI Taxonomy" id="8355"/>
    <lineage>
        <taxon>Eukaryota</taxon>
        <taxon>Metazoa</taxon>
        <taxon>Chordata</taxon>
        <taxon>Craniata</taxon>
        <taxon>Vertebrata</taxon>
        <taxon>Euteleostomi</taxon>
        <taxon>Amphibia</taxon>
        <taxon>Batrachia</taxon>
        <taxon>Anura</taxon>
        <taxon>Pipoidea</taxon>
        <taxon>Pipidae</taxon>
        <taxon>Xenopodinae</taxon>
        <taxon>Xenopus</taxon>
        <taxon>Xenopus</taxon>
    </lineage>
</organism>
<evidence type="ECO:0000313" key="2">
    <source>
        <dbReference type="EMBL" id="OCT85307.1"/>
    </source>
</evidence>
<dbReference type="Gene3D" id="2.60.40.10">
    <property type="entry name" value="Immunoglobulins"/>
    <property type="match status" value="5"/>
</dbReference>
<gene>
    <name evidence="2" type="ORF">XELAEV_18023472mg</name>
</gene>
<sequence length="760" mass="81876">MVSIGLDIRNKTFTGTLNGTVDGLQPSSVYNLTLYAVNSAGFSAASRRVSVYTLTQAPGSISVTTVSSSSVTLTWARVENALMYGIFLYADGPPNNLIYIMKTTTLTITLNNLLPCTKYILNVASFNWFYVVGGKTEVPYKYGNLDSPQGITIQYSSYMQSALISWVPSTAASIYVATATSARGHVAFCNTSTTSCEIQDLHCEQKYVVSVVAQTGTCYSNSSKESTMETAPCAPENITVTGDCQVNTIELKWSPANDAIQYTAYALTPDHLMLECRNVVPNCFFMDLMCGTEYEISVMATSAKVNSTRSHGIKARTAPCDPGNVAAVPNCNSSVLDVSWGKSNGANTYTARALGSSGLTYNCSSVSTSCQITGVRCGDSLSVTVTAYGNDCSSWSSATDEIVTAPCRPEIITTETDCNSSSTSVQWTYSEGAILYTARAISAIDNSEYSCQSSDLLCTLTDLPCGHMFKVSVKASNFHCDSAHSQEVEIYSVPCIPNSVSSELDCIQNTVLVKWSDDSVNTTYTATIEEKGIGFNSCTTQGSYCEFHDLSCGQNFSVSVKADNGQCTSVSKWTAPSYTAPCKPTEIQANSICYNNSMQMTWSKNQAFGIEMYLVLMQSADGQHRACQSTSEVCVTEAIECGTIYEVTVTAVSDNCQSISSKIYTDPVPCSPKLLTDTVAPDFVVLTWNSVPGALNYTTEVAGGGLEKHICHTLNTSCSMTDLLCGHQYSMLVTAFGQQCSNVSDTHRFQTVYIQVQTEN</sequence>
<dbReference type="InterPro" id="IPR036116">
    <property type="entry name" value="FN3_sf"/>
</dbReference>
<dbReference type="Proteomes" id="UP000694892">
    <property type="component" value="Chromosome 4L"/>
</dbReference>
<feature type="domain" description="Fibronectin type-III" evidence="1">
    <location>
        <begin position="1"/>
        <end position="56"/>
    </location>
</feature>
<dbReference type="CDD" id="cd00063">
    <property type="entry name" value="FN3"/>
    <property type="match status" value="2"/>
</dbReference>
<proteinExistence type="predicted"/>
<dbReference type="SUPFAM" id="SSF49265">
    <property type="entry name" value="Fibronectin type III"/>
    <property type="match status" value="7"/>
</dbReference>
<protein>
    <recommendedName>
        <fullName evidence="1">Fibronectin type-III domain-containing protein</fullName>
    </recommendedName>
</protein>
<name>A0A974HP42_XENLA</name>
<feature type="domain" description="Fibronectin type-III" evidence="1">
    <location>
        <begin position="57"/>
        <end position="146"/>
    </location>
</feature>
<dbReference type="AlphaFoldDB" id="A0A974HP42"/>
<dbReference type="EMBL" id="CM004472">
    <property type="protein sequence ID" value="OCT85307.1"/>
    <property type="molecule type" value="Genomic_DNA"/>
</dbReference>
<evidence type="ECO:0000313" key="3">
    <source>
        <dbReference type="Proteomes" id="UP000694892"/>
    </source>
</evidence>
<accession>A0A974HP42</accession>
<dbReference type="InterPro" id="IPR003961">
    <property type="entry name" value="FN3_dom"/>
</dbReference>
<dbReference type="PANTHER" id="PTHR47135:SF5">
    <property type="entry name" value="FIBRONECTIN-LIKE"/>
    <property type="match status" value="1"/>
</dbReference>
<reference evidence="3" key="1">
    <citation type="journal article" date="2016" name="Nature">
        <title>Genome evolution in the allotetraploid frog Xenopus laevis.</title>
        <authorList>
            <person name="Session A.M."/>
            <person name="Uno Y."/>
            <person name="Kwon T."/>
            <person name="Chapman J.A."/>
            <person name="Toyoda A."/>
            <person name="Takahashi S."/>
            <person name="Fukui A."/>
            <person name="Hikosaka A."/>
            <person name="Suzuki A."/>
            <person name="Kondo M."/>
            <person name="van Heeringen S.J."/>
            <person name="Quigley I."/>
            <person name="Heinz S."/>
            <person name="Ogino H."/>
            <person name="Ochi H."/>
            <person name="Hellsten U."/>
            <person name="Lyons J.B."/>
            <person name="Simakov O."/>
            <person name="Putnam N."/>
            <person name="Stites J."/>
            <person name="Kuroki Y."/>
            <person name="Tanaka T."/>
            <person name="Michiue T."/>
            <person name="Watanabe M."/>
            <person name="Bogdanovic O."/>
            <person name="Lister R."/>
            <person name="Georgiou G."/>
            <person name="Paranjpe S.S."/>
            <person name="van Kruijsbergen I."/>
            <person name="Shu S."/>
            <person name="Carlson J."/>
            <person name="Kinoshita T."/>
            <person name="Ohta Y."/>
            <person name="Mawaribuchi S."/>
            <person name="Jenkins J."/>
            <person name="Grimwood J."/>
            <person name="Schmutz J."/>
            <person name="Mitros T."/>
            <person name="Mozaffari S.V."/>
            <person name="Suzuki Y."/>
            <person name="Haramoto Y."/>
            <person name="Yamamoto T.S."/>
            <person name="Takagi C."/>
            <person name="Heald R."/>
            <person name="Miller K."/>
            <person name="Haudenschild C."/>
            <person name="Kitzman J."/>
            <person name="Nakayama T."/>
            <person name="Izutsu Y."/>
            <person name="Robert J."/>
            <person name="Fortriede J."/>
            <person name="Burns K."/>
            <person name="Lotay V."/>
            <person name="Karimi K."/>
            <person name="Yasuoka Y."/>
            <person name="Dichmann D.S."/>
            <person name="Flajnik M.F."/>
            <person name="Houston D.W."/>
            <person name="Shendure J."/>
            <person name="DuPasquier L."/>
            <person name="Vize P.D."/>
            <person name="Zorn A.M."/>
            <person name="Ito M."/>
            <person name="Marcotte E.M."/>
            <person name="Wallingford J.B."/>
            <person name="Ito Y."/>
            <person name="Asashima M."/>
            <person name="Ueno N."/>
            <person name="Matsuda Y."/>
            <person name="Veenstra G.J."/>
            <person name="Fujiyama A."/>
            <person name="Harland R.M."/>
            <person name="Taira M."/>
            <person name="Rokhsar D.S."/>
        </authorList>
    </citation>
    <scope>NUCLEOTIDE SEQUENCE [LARGE SCALE GENOMIC DNA]</scope>
    <source>
        <strain evidence="3">J</strain>
    </source>
</reference>
<evidence type="ECO:0000259" key="1">
    <source>
        <dbReference type="PROSITE" id="PS50853"/>
    </source>
</evidence>